<dbReference type="PANTHER" id="PTHR43271:SF2">
    <property type="entry name" value="BLL2771 PROTEIN"/>
    <property type="match status" value="1"/>
</dbReference>
<keyword evidence="7 9" id="KW-0472">Membrane</keyword>
<dbReference type="EMBL" id="CP029188">
    <property type="protein sequence ID" value="AWI30684.1"/>
    <property type="molecule type" value="Genomic_DNA"/>
</dbReference>
<feature type="transmembrane region" description="Helical" evidence="9">
    <location>
        <begin position="84"/>
        <end position="102"/>
    </location>
</feature>
<evidence type="ECO:0000256" key="1">
    <source>
        <dbReference type="ARBA" id="ARBA00004651"/>
    </source>
</evidence>
<dbReference type="RefSeq" id="WP_108907183.1">
    <property type="nucleotide sequence ID" value="NZ_CP029188.1"/>
</dbReference>
<dbReference type="PANTHER" id="PTHR43271">
    <property type="entry name" value="BLL2771 PROTEIN"/>
    <property type="match status" value="1"/>
</dbReference>
<evidence type="ECO:0000313" key="11">
    <source>
        <dbReference type="EMBL" id="AWI30684.1"/>
    </source>
</evidence>
<protein>
    <submittedName>
        <fullName evidence="11">MFS transporter</fullName>
    </submittedName>
</protein>
<feature type="transmembrane region" description="Helical" evidence="9">
    <location>
        <begin position="364"/>
        <end position="386"/>
    </location>
</feature>
<dbReference type="InterPro" id="IPR011701">
    <property type="entry name" value="MFS"/>
</dbReference>
<dbReference type="InterPro" id="IPR036259">
    <property type="entry name" value="MFS_trans_sf"/>
</dbReference>
<dbReference type="Pfam" id="PF07690">
    <property type="entry name" value="MFS_1"/>
    <property type="match status" value="1"/>
</dbReference>
<accession>A0A2S1SW93</accession>
<feature type="transmembrane region" description="Helical" evidence="9">
    <location>
        <begin position="337"/>
        <end position="358"/>
    </location>
</feature>
<keyword evidence="12" id="KW-1185">Reference proteome</keyword>
<evidence type="ECO:0000256" key="6">
    <source>
        <dbReference type="ARBA" id="ARBA00022989"/>
    </source>
</evidence>
<evidence type="ECO:0000256" key="2">
    <source>
        <dbReference type="ARBA" id="ARBA00008335"/>
    </source>
</evidence>
<keyword evidence="5 9" id="KW-0812">Transmembrane</keyword>
<dbReference type="KEGG" id="stir:DDW44_19285"/>
<evidence type="ECO:0000256" key="8">
    <source>
        <dbReference type="SAM" id="MobiDB-lite"/>
    </source>
</evidence>
<feature type="transmembrane region" description="Helical" evidence="9">
    <location>
        <begin position="249"/>
        <end position="270"/>
    </location>
</feature>
<feature type="region of interest" description="Disordered" evidence="8">
    <location>
        <begin position="390"/>
        <end position="413"/>
    </location>
</feature>
<keyword evidence="6 9" id="KW-1133">Transmembrane helix</keyword>
<feature type="transmembrane region" description="Helical" evidence="9">
    <location>
        <begin position="171"/>
        <end position="192"/>
    </location>
</feature>
<evidence type="ECO:0000256" key="5">
    <source>
        <dbReference type="ARBA" id="ARBA00022692"/>
    </source>
</evidence>
<feature type="transmembrane region" description="Helical" evidence="9">
    <location>
        <begin position="108"/>
        <end position="129"/>
    </location>
</feature>
<dbReference type="Gene3D" id="1.20.1250.20">
    <property type="entry name" value="MFS general substrate transporter like domains"/>
    <property type="match status" value="1"/>
</dbReference>
<evidence type="ECO:0000256" key="4">
    <source>
        <dbReference type="ARBA" id="ARBA00022475"/>
    </source>
</evidence>
<dbReference type="Proteomes" id="UP000244900">
    <property type="component" value="Chromosome"/>
</dbReference>
<comment type="similarity">
    <text evidence="2">Belongs to the major facilitator superfamily.</text>
</comment>
<dbReference type="GO" id="GO:0005886">
    <property type="term" value="C:plasma membrane"/>
    <property type="evidence" value="ECO:0007669"/>
    <property type="project" value="UniProtKB-SubCell"/>
</dbReference>
<feature type="transmembrane region" description="Helical" evidence="9">
    <location>
        <begin position="21"/>
        <end position="42"/>
    </location>
</feature>
<feature type="transmembrane region" description="Helical" evidence="9">
    <location>
        <begin position="54"/>
        <end position="72"/>
    </location>
</feature>
<keyword evidence="4" id="KW-1003">Cell membrane</keyword>
<reference evidence="11 12" key="1">
    <citation type="submission" date="2018-05" db="EMBL/GenBank/DDBJ databases">
        <title>Complete genome sequence of sponge-derived Streptomyces sp. HNM0039.</title>
        <authorList>
            <person name="Huang X."/>
            <person name="Zhou S."/>
        </authorList>
    </citation>
    <scope>NUCLEOTIDE SEQUENCE [LARGE SCALE GENOMIC DNA]</scope>
    <source>
        <strain evidence="11 12">HNM0039</strain>
    </source>
</reference>
<evidence type="ECO:0000256" key="7">
    <source>
        <dbReference type="ARBA" id="ARBA00023136"/>
    </source>
</evidence>
<evidence type="ECO:0000256" key="9">
    <source>
        <dbReference type="SAM" id="Phobius"/>
    </source>
</evidence>
<name>A0A2S1SW93_9ACTN</name>
<sequence>MDHSDKASAPTAPFARTLWTLAPAAVILACQAYLSIPLMPYLADAWHVTQEASAWATSAFAIAFACGSLLAAPLTKWLGRRATVAWSFAVLAAFTAIMPLTGDLLSGSVVRALQGLAAGVVPPVVYVYFGERLPGERLAVGITIFSSCLSGCLVIGQMAGQLLAAAAGWDSVFWISAPLLAVAAVLIYKVMLPDALPPASHGTGQSTAAAPHLGRLLPLFLSALVVLGGITAAYTAVQLYGPEQLVGDANAILALRASALPALIASVLLAPALSRIGAGRRAAGALALAALGMAAAGLAHDSVIGLGAALFVTMLAATTAGPALIQAVGTAAGASRATVLAVYGFLLNLGAGLGAQVPQLFGRFVGVALCVAVGFGVAALLVGFLAPSSAGAGRSRTARQSVPAEQAHTTTRA</sequence>
<comment type="subcellular location">
    <subcellularLocation>
        <location evidence="1">Cell membrane</location>
        <topology evidence="1">Multi-pass membrane protein</topology>
    </subcellularLocation>
</comment>
<dbReference type="OrthoDB" id="63984at2"/>
<proteinExistence type="inferred from homology"/>
<organism evidence="11 12">
    <name type="scientific">Streptomyces tirandamycinicus</name>
    <dbReference type="NCBI Taxonomy" id="2174846"/>
    <lineage>
        <taxon>Bacteria</taxon>
        <taxon>Bacillati</taxon>
        <taxon>Actinomycetota</taxon>
        <taxon>Actinomycetes</taxon>
        <taxon>Kitasatosporales</taxon>
        <taxon>Streptomycetaceae</taxon>
        <taxon>Streptomyces</taxon>
    </lineage>
</organism>
<keyword evidence="3" id="KW-0813">Transport</keyword>
<feature type="transmembrane region" description="Helical" evidence="9">
    <location>
        <begin position="138"/>
        <end position="159"/>
    </location>
</feature>
<evidence type="ECO:0000313" key="12">
    <source>
        <dbReference type="Proteomes" id="UP000244900"/>
    </source>
</evidence>
<dbReference type="GO" id="GO:0022857">
    <property type="term" value="F:transmembrane transporter activity"/>
    <property type="evidence" value="ECO:0007669"/>
    <property type="project" value="InterPro"/>
</dbReference>
<dbReference type="PROSITE" id="PS51257">
    <property type="entry name" value="PROKAR_LIPOPROTEIN"/>
    <property type="match status" value="1"/>
</dbReference>
<dbReference type="InterPro" id="IPR020846">
    <property type="entry name" value="MFS_dom"/>
</dbReference>
<feature type="transmembrane region" description="Helical" evidence="9">
    <location>
        <begin position="306"/>
        <end position="325"/>
    </location>
</feature>
<dbReference type="AlphaFoldDB" id="A0A2S1SW93"/>
<gene>
    <name evidence="11" type="ORF">DDW44_19285</name>
</gene>
<evidence type="ECO:0000256" key="3">
    <source>
        <dbReference type="ARBA" id="ARBA00022448"/>
    </source>
</evidence>
<dbReference type="SUPFAM" id="SSF103473">
    <property type="entry name" value="MFS general substrate transporter"/>
    <property type="match status" value="1"/>
</dbReference>
<feature type="transmembrane region" description="Helical" evidence="9">
    <location>
        <begin position="282"/>
        <end position="300"/>
    </location>
</feature>
<evidence type="ECO:0000259" key="10">
    <source>
        <dbReference type="PROSITE" id="PS50850"/>
    </source>
</evidence>
<feature type="domain" description="Major facilitator superfamily (MFS) profile" evidence="10">
    <location>
        <begin position="17"/>
        <end position="390"/>
    </location>
</feature>
<dbReference type="PROSITE" id="PS50850">
    <property type="entry name" value="MFS"/>
    <property type="match status" value="1"/>
</dbReference>
<feature type="transmembrane region" description="Helical" evidence="9">
    <location>
        <begin position="213"/>
        <end position="237"/>
    </location>
</feature>